<dbReference type="EMBL" id="AP006620">
    <property type="protein sequence ID" value="BAD60692.1"/>
    <property type="molecule type" value="Genomic_DNA"/>
</dbReference>
<sequence length="87" mass="9739">MSEGVFRLSFVPERLVSAAQAVAGLQLAEIVAQWDQLLWVETPNTAMVWRLMAGQAQGLDLDVLDAVIRIEQSEWPTSATEWAAWLR</sequence>
<protein>
    <submittedName>
        <fullName evidence="1">Uncharacterized protein</fullName>
    </submittedName>
</protein>
<proteinExistence type="predicted"/>
<dbReference type="HOGENOM" id="CLU_2480234_0_0_11"/>
<dbReference type="AlphaFoldDB" id="Q5YM99"/>
<reference evidence="1 2" key="1">
    <citation type="journal article" date="2004" name="Proc. Natl. Acad. Sci. U.S.A.">
        <title>The complete genomic sequence of Nocardia farcinica IFM 10152.</title>
        <authorList>
            <person name="Ishikawa J."/>
            <person name="Yamashita A."/>
            <person name="Mikami Y."/>
            <person name="Hoshino Y."/>
            <person name="Kurita H."/>
            <person name="Hotta K."/>
            <person name="Shiba T."/>
            <person name="Hattori M."/>
        </authorList>
    </citation>
    <scope>NUCLEOTIDE SEQUENCE [LARGE SCALE GENOMIC DNA]</scope>
    <source>
        <strain evidence="1 2">IFM 10152</strain>
        <plasmid evidence="2">Plasmid pNF2</plasmid>
    </source>
</reference>
<evidence type="ECO:0000313" key="1">
    <source>
        <dbReference type="EMBL" id="BAD60692.1"/>
    </source>
</evidence>
<geneLocation type="plasmid" evidence="1 2">
    <name>pNF2</name>
</geneLocation>
<evidence type="ECO:0000313" key="2">
    <source>
        <dbReference type="Proteomes" id="UP000006820"/>
    </source>
</evidence>
<gene>
    <name evidence="1" type="ordered locus">PNF2_70</name>
</gene>
<dbReference type="KEGG" id="nfa:PNF2_70"/>
<keyword evidence="1" id="KW-0614">Plasmid</keyword>
<dbReference type="Proteomes" id="UP000006820">
    <property type="component" value="Plasmid pNF2"/>
</dbReference>
<organism evidence="1 2">
    <name type="scientific">Nocardia farcinica (strain IFM 10152)</name>
    <dbReference type="NCBI Taxonomy" id="247156"/>
    <lineage>
        <taxon>Bacteria</taxon>
        <taxon>Bacillati</taxon>
        <taxon>Actinomycetota</taxon>
        <taxon>Actinomycetes</taxon>
        <taxon>Mycobacteriales</taxon>
        <taxon>Nocardiaceae</taxon>
        <taxon>Nocardia</taxon>
    </lineage>
</organism>
<keyword evidence="2" id="KW-1185">Reference proteome</keyword>
<accession>Q5YM99</accession>
<name>Q5YM99_NOCFA</name>